<sequence length="46" mass="5268">VFQSQVDKLLRRVRCTLVAWNHIAMLDRKCIPCAVDGQQVNGNSKR</sequence>
<accession>A0A8X6TBM3</accession>
<keyword evidence="2" id="KW-1185">Reference proteome</keyword>
<dbReference type="Proteomes" id="UP000887013">
    <property type="component" value="Unassembled WGS sequence"/>
</dbReference>
<protein>
    <submittedName>
        <fullName evidence="1">Uncharacterized protein</fullName>
    </submittedName>
</protein>
<evidence type="ECO:0000313" key="1">
    <source>
        <dbReference type="EMBL" id="GFS96671.1"/>
    </source>
</evidence>
<name>A0A8X6TBM3_NEPPI</name>
<comment type="caution">
    <text evidence="1">The sequence shown here is derived from an EMBL/GenBank/DDBJ whole genome shotgun (WGS) entry which is preliminary data.</text>
</comment>
<evidence type="ECO:0000313" key="2">
    <source>
        <dbReference type="Proteomes" id="UP000887013"/>
    </source>
</evidence>
<organism evidence="1 2">
    <name type="scientific">Nephila pilipes</name>
    <name type="common">Giant wood spider</name>
    <name type="synonym">Nephila maculata</name>
    <dbReference type="NCBI Taxonomy" id="299642"/>
    <lineage>
        <taxon>Eukaryota</taxon>
        <taxon>Metazoa</taxon>
        <taxon>Ecdysozoa</taxon>
        <taxon>Arthropoda</taxon>
        <taxon>Chelicerata</taxon>
        <taxon>Arachnida</taxon>
        <taxon>Araneae</taxon>
        <taxon>Araneomorphae</taxon>
        <taxon>Entelegynae</taxon>
        <taxon>Araneoidea</taxon>
        <taxon>Nephilidae</taxon>
        <taxon>Nephila</taxon>
    </lineage>
</organism>
<reference evidence="1" key="1">
    <citation type="submission" date="2020-08" db="EMBL/GenBank/DDBJ databases">
        <title>Multicomponent nature underlies the extraordinary mechanical properties of spider dragline silk.</title>
        <authorList>
            <person name="Kono N."/>
            <person name="Nakamura H."/>
            <person name="Mori M."/>
            <person name="Yoshida Y."/>
            <person name="Ohtoshi R."/>
            <person name="Malay A.D."/>
            <person name="Moran D.A.P."/>
            <person name="Tomita M."/>
            <person name="Numata K."/>
            <person name="Arakawa K."/>
        </authorList>
    </citation>
    <scope>NUCLEOTIDE SEQUENCE</scope>
</reference>
<proteinExistence type="predicted"/>
<gene>
    <name evidence="1" type="ORF">NPIL_97691</name>
</gene>
<dbReference type="AlphaFoldDB" id="A0A8X6TBM3"/>
<dbReference type="EMBL" id="BMAW01005948">
    <property type="protein sequence ID" value="GFS96671.1"/>
    <property type="molecule type" value="Genomic_DNA"/>
</dbReference>
<feature type="non-terminal residue" evidence="1">
    <location>
        <position position="1"/>
    </location>
</feature>